<gene>
    <name evidence="1" type="ORF">RAG0_11696</name>
</gene>
<reference evidence="2" key="1">
    <citation type="submission" date="2016-03" db="EMBL/GenBank/DDBJ databases">
        <authorList>
            <person name="Guldener U."/>
        </authorList>
    </citation>
    <scope>NUCLEOTIDE SEQUENCE [LARGE SCALE GENOMIC DNA]</scope>
    <source>
        <strain evidence="2">04CH-RAC-A.6.1</strain>
    </source>
</reference>
<keyword evidence="2" id="KW-1185">Reference proteome</keyword>
<dbReference type="Proteomes" id="UP000178912">
    <property type="component" value="Unassembled WGS sequence"/>
</dbReference>
<protein>
    <submittedName>
        <fullName evidence="1">Uncharacterized protein</fullName>
    </submittedName>
</protein>
<accession>A0A1E1L5A9</accession>
<dbReference type="EMBL" id="FJUX01000079">
    <property type="protein sequence ID" value="CZT05700.1"/>
    <property type="molecule type" value="Genomic_DNA"/>
</dbReference>
<evidence type="ECO:0000313" key="2">
    <source>
        <dbReference type="Proteomes" id="UP000178912"/>
    </source>
</evidence>
<organism evidence="1 2">
    <name type="scientific">Rhynchosporium agropyri</name>
    <dbReference type="NCBI Taxonomy" id="914238"/>
    <lineage>
        <taxon>Eukaryota</taxon>
        <taxon>Fungi</taxon>
        <taxon>Dikarya</taxon>
        <taxon>Ascomycota</taxon>
        <taxon>Pezizomycotina</taxon>
        <taxon>Leotiomycetes</taxon>
        <taxon>Helotiales</taxon>
        <taxon>Ploettnerulaceae</taxon>
        <taxon>Rhynchosporium</taxon>
    </lineage>
</organism>
<proteinExistence type="predicted"/>
<name>A0A1E1L5A9_9HELO</name>
<dbReference type="OrthoDB" id="3700495at2759"/>
<dbReference type="AlphaFoldDB" id="A0A1E1L5A9"/>
<sequence>MCDYTQVEFLCGHRRYTVRAWCINYETTHRRCPPAVVAVEFRRLSKACNRAKLDVTHQERSNPHLSAKTITGQDSIGMVEEKADDAVLITSTEVQIHSNGVTSVGVLSMGVWGFRCSGTGAAGYGVVNIEIGSTWWLSESIRRYGMCGITMYYGPGPYRRLSCPSEKAQRLVRVDRHNVPENTEIVPTHFKRNQGLCMERDRNQDSCAAASRLVRIELHESREIGTGLRERSDFKAAFPQVPDTGHTTTRTHSGHAVRCRECYSYGKGMHYAVGSVEKPTDELTIHVL</sequence>
<evidence type="ECO:0000313" key="1">
    <source>
        <dbReference type="EMBL" id="CZT05700.1"/>
    </source>
</evidence>